<dbReference type="PRINTS" id="PR00385">
    <property type="entry name" value="P450"/>
</dbReference>
<dbReference type="GO" id="GO:0016705">
    <property type="term" value="F:oxidoreductase activity, acting on paired donors, with incorporation or reduction of molecular oxygen"/>
    <property type="evidence" value="ECO:0007669"/>
    <property type="project" value="InterPro"/>
</dbReference>
<comment type="subcellular location">
    <subcellularLocation>
        <location evidence="1">Endoplasmic reticulum membrane</location>
    </subcellularLocation>
</comment>
<reference evidence="7" key="1">
    <citation type="journal article" date="2013" name="Environ. Sci. Technol.">
        <title>Expression pattern of entire cytochrome P450 genes and response of defensomes in the benzo[a]pyrene-exposed monogonont rotifer Brachionus koreanus.</title>
        <authorList>
            <person name="Kim R.O."/>
            <person name="Kim B.M."/>
            <person name="Jeong C.B."/>
            <person name="Nelson D.R."/>
            <person name="Lee J.S."/>
            <person name="Rhee J.S."/>
        </authorList>
    </citation>
    <scope>NUCLEOTIDE SEQUENCE</scope>
</reference>
<keyword evidence="6" id="KW-0560">Oxidoreductase</keyword>
<accession>W8RKU9</accession>
<dbReference type="GO" id="GO:0005789">
    <property type="term" value="C:endoplasmic reticulum membrane"/>
    <property type="evidence" value="ECO:0007669"/>
    <property type="project" value="UniProtKB-SubCell"/>
</dbReference>
<evidence type="ECO:0000256" key="3">
    <source>
        <dbReference type="ARBA" id="ARBA00022824"/>
    </source>
</evidence>
<keyword evidence="3" id="KW-0256">Endoplasmic reticulum</keyword>
<sequence>MIELSLNFFLKLFYTLIASNLLLRFIKWIFNYINKINSVNQLKGMYMLPFLGNIHQLKTKHEFLMQIRDFSYKFKDEPMWRMWLGTMPNYIFHKGEYAEILFSSSKNTQKSVQYDFLHPWLGTGLLTSHGDKWSTRRRLITPTFHFEILNDFLSVMNEQALIMTEILSSLVKNKQEINIFERLKACALDVICESAMGQNVNAQNDQLSDYVRAVARMSELVTYRFFDPLEWSDFIYSRTQRGKDYKRCLKILHEFSTKVIMERDNDLDDVDLMSKKRVAFLDLLLKAKREDSSITFNDIREEVDTFMFEGHDTTAAAASWACQLIGSHPEVQKKLHQEVDLILGESNRPLTNDDLKELKYLDLVIKETLRLFPSVPYFGRVISEDCDVGGYKVLKGETAVIVAYMIHRDEKYYPDPEKFDPDRFLPENSKDRHPYAYIPFSAGRRNCIGQRFAQMEEKVLLASILRYFEIKSVKSIDELEPVGDLILHPNNGIPIELKLRC</sequence>
<dbReference type="EMBL" id="KC905759">
    <property type="protein sequence ID" value="AHL88990.1"/>
    <property type="molecule type" value="mRNA"/>
</dbReference>
<keyword evidence="6" id="KW-0503">Monooxygenase</keyword>
<dbReference type="GO" id="GO:0004497">
    <property type="term" value="F:monooxygenase activity"/>
    <property type="evidence" value="ECO:0007669"/>
    <property type="project" value="UniProtKB-KW"/>
</dbReference>
<dbReference type="InterPro" id="IPR001128">
    <property type="entry name" value="Cyt_P450"/>
</dbReference>
<gene>
    <name evidence="7" type="primary">CYP4V24</name>
</gene>
<organism evidence="7">
    <name type="scientific">Brachionus koreanus</name>
    <dbReference type="NCBI Taxonomy" id="1199090"/>
    <lineage>
        <taxon>Eukaryota</taxon>
        <taxon>Metazoa</taxon>
        <taxon>Spiralia</taxon>
        <taxon>Gnathifera</taxon>
        <taxon>Rotifera</taxon>
        <taxon>Eurotatoria</taxon>
        <taxon>Monogononta</taxon>
        <taxon>Pseudotrocha</taxon>
        <taxon>Ploima</taxon>
        <taxon>Brachionidae</taxon>
        <taxon>Brachionus</taxon>
    </lineage>
</organism>
<dbReference type="PANTHER" id="PTHR24291">
    <property type="entry name" value="CYTOCHROME P450 FAMILY 4"/>
    <property type="match status" value="1"/>
</dbReference>
<dbReference type="PANTHER" id="PTHR24291:SF189">
    <property type="entry name" value="CYTOCHROME P450 4C3-RELATED"/>
    <property type="match status" value="1"/>
</dbReference>
<name>W8RKU9_9BILA</name>
<dbReference type="GO" id="GO:0020037">
    <property type="term" value="F:heme binding"/>
    <property type="evidence" value="ECO:0007669"/>
    <property type="project" value="InterPro"/>
</dbReference>
<evidence type="ECO:0000256" key="5">
    <source>
        <dbReference type="PIRSR" id="PIRSR602401-1"/>
    </source>
</evidence>
<dbReference type="SUPFAM" id="SSF48264">
    <property type="entry name" value="Cytochrome P450"/>
    <property type="match status" value="1"/>
</dbReference>
<dbReference type="InterPro" id="IPR036396">
    <property type="entry name" value="Cyt_P450_sf"/>
</dbReference>
<dbReference type="GO" id="GO:0005506">
    <property type="term" value="F:iron ion binding"/>
    <property type="evidence" value="ECO:0007669"/>
    <property type="project" value="InterPro"/>
</dbReference>
<dbReference type="InterPro" id="IPR050196">
    <property type="entry name" value="Cytochrome_P450_Monoox"/>
</dbReference>
<evidence type="ECO:0000313" key="7">
    <source>
        <dbReference type="EMBL" id="AHL88990.1"/>
    </source>
</evidence>
<evidence type="ECO:0000256" key="2">
    <source>
        <dbReference type="ARBA" id="ARBA00010617"/>
    </source>
</evidence>
<keyword evidence="5 6" id="KW-0479">Metal-binding</keyword>
<feature type="binding site" description="axial binding residue" evidence="5">
    <location>
        <position position="447"/>
    </location>
    <ligand>
        <name>heme</name>
        <dbReference type="ChEBI" id="CHEBI:30413"/>
    </ligand>
    <ligandPart>
        <name>Fe</name>
        <dbReference type="ChEBI" id="CHEBI:18248"/>
    </ligandPart>
</feature>
<protein>
    <submittedName>
        <fullName evidence="7">Cytochrome p450 4V24</fullName>
    </submittedName>
</protein>
<evidence type="ECO:0000256" key="4">
    <source>
        <dbReference type="ARBA" id="ARBA00023136"/>
    </source>
</evidence>
<keyword evidence="5 6" id="KW-0349">Heme</keyword>
<reference evidence="7" key="2">
    <citation type="submission" date="2013-04" db="EMBL/GenBank/DDBJ databases">
        <authorList>
            <person name="Kim R.-O."/>
        </authorList>
    </citation>
    <scope>NUCLEOTIDE SEQUENCE</scope>
</reference>
<keyword evidence="5 6" id="KW-0408">Iron</keyword>
<comment type="cofactor">
    <cofactor evidence="5">
        <name>heme</name>
        <dbReference type="ChEBI" id="CHEBI:30413"/>
    </cofactor>
</comment>
<evidence type="ECO:0000256" key="1">
    <source>
        <dbReference type="ARBA" id="ARBA00004586"/>
    </source>
</evidence>
<dbReference type="InterPro" id="IPR002401">
    <property type="entry name" value="Cyt_P450_E_grp-I"/>
</dbReference>
<dbReference type="InterPro" id="IPR017972">
    <property type="entry name" value="Cyt_P450_CS"/>
</dbReference>
<dbReference type="PRINTS" id="PR00463">
    <property type="entry name" value="EP450I"/>
</dbReference>
<dbReference type="Gene3D" id="1.10.630.10">
    <property type="entry name" value="Cytochrome P450"/>
    <property type="match status" value="1"/>
</dbReference>
<dbReference type="Pfam" id="PF00067">
    <property type="entry name" value="p450"/>
    <property type="match status" value="1"/>
</dbReference>
<proteinExistence type="evidence at transcript level"/>
<keyword evidence="4" id="KW-0472">Membrane</keyword>
<dbReference type="PROSITE" id="PS00086">
    <property type="entry name" value="CYTOCHROME_P450"/>
    <property type="match status" value="1"/>
</dbReference>
<dbReference type="AlphaFoldDB" id="W8RKU9"/>
<evidence type="ECO:0000256" key="6">
    <source>
        <dbReference type="RuleBase" id="RU000461"/>
    </source>
</evidence>
<comment type="similarity">
    <text evidence="2 6">Belongs to the cytochrome P450 family.</text>
</comment>